<dbReference type="InterPro" id="IPR000415">
    <property type="entry name" value="Nitroreductase-like"/>
</dbReference>
<dbReference type="AlphaFoldDB" id="A0AAW7QXK3"/>
<organism evidence="4 7">
    <name type="scientific">Pseudidiomarina terrestris</name>
    <dbReference type="NCBI Taxonomy" id="2820060"/>
    <lineage>
        <taxon>Bacteria</taxon>
        <taxon>Pseudomonadati</taxon>
        <taxon>Pseudomonadota</taxon>
        <taxon>Gammaproteobacteria</taxon>
        <taxon>Alteromonadales</taxon>
        <taxon>Idiomarinaceae</taxon>
        <taxon>Pseudidiomarina</taxon>
    </lineage>
</organism>
<dbReference type="RefSeq" id="WP_301774439.1">
    <property type="nucleotide sequence ID" value="NZ_JAGGJB010000003.1"/>
</dbReference>
<dbReference type="SUPFAM" id="SSF55469">
    <property type="entry name" value="FMN-dependent nitroreductase-like"/>
    <property type="match status" value="1"/>
</dbReference>
<protein>
    <submittedName>
        <fullName evidence="4">Nitroreductase family protein</fullName>
    </submittedName>
</protein>
<dbReference type="GO" id="GO:0016491">
    <property type="term" value="F:oxidoreductase activity"/>
    <property type="evidence" value="ECO:0007669"/>
    <property type="project" value="UniProtKB-KW"/>
</dbReference>
<keyword evidence="2" id="KW-0560">Oxidoreductase</keyword>
<dbReference type="Pfam" id="PF00881">
    <property type="entry name" value="Nitroreductase"/>
    <property type="match status" value="2"/>
</dbReference>
<evidence type="ECO:0000259" key="3">
    <source>
        <dbReference type="Pfam" id="PF00881"/>
    </source>
</evidence>
<dbReference type="InterPro" id="IPR029479">
    <property type="entry name" value="Nitroreductase"/>
</dbReference>
<dbReference type="Proteomes" id="UP001169491">
    <property type="component" value="Unassembled WGS sequence"/>
</dbReference>
<comment type="caution">
    <text evidence="4">The sequence shown here is derived from an EMBL/GenBank/DDBJ whole genome shotgun (WGS) entry which is preliminary data.</text>
</comment>
<keyword evidence="6" id="KW-1185">Reference proteome</keyword>
<evidence type="ECO:0000256" key="1">
    <source>
        <dbReference type="ARBA" id="ARBA00007118"/>
    </source>
</evidence>
<accession>A0AAW7QXK3</accession>
<dbReference type="Proteomes" id="UP001169492">
    <property type="component" value="Unassembled WGS sequence"/>
</dbReference>
<dbReference type="PANTHER" id="PTHR43673:SF10">
    <property type="entry name" value="NADH DEHYDROGENASE_NAD(P)H NITROREDUCTASE XCC3605-RELATED"/>
    <property type="match status" value="1"/>
</dbReference>
<dbReference type="PANTHER" id="PTHR43673">
    <property type="entry name" value="NAD(P)H NITROREDUCTASE YDGI-RELATED"/>
    <property type="match status" value="1"/>
</dbReference>
<evidence type="ECO:0000313" key="5">
    <source>
        <dbReference type="EMBL" id="MDN7129225.1"/>
    </source>
</evidence>
<comment type="similarity">
    <text evidence="1">Belongs to the nitroreductase family.</text>
</comment>
<evidence type="ECO:0000313" key="6">
    <source>
        <dbReference type="Proteomes" id="UP001169491"/>
    </source>
</evidence>
<evidence type="ECO:0000256" key="2">
    <source>
        <dbReference type="ARBA" id="ARBA00023002"/>
    </source>
</evidence>
<dbReference type="EMBL" id="JAGGJC010000001">
    <property type="protein sequence ID" value="MDN7129225.1"/>
    <property type="molecule type" value="Genomic_DNA"/>
</dbReference>
<gene>
    <name evidence="4" type="ORF">J6I90_06285</name>
    <name evidence="5" type="ORF">J6I92_05020</name>
</gene>
<proteinExistence type="inferred from homology"/>
<dbReference type="Gene3D" id="3.40.109.10">
    <property type="entry name" value="NADH Oxidase"/>
    <property type="match status" value="1"/>
</dbReference>
<reference evidence="6 7" key="1">
    <citation type="submission" date="2021-03" db="EMBL/GenBank/DDBJ databases">
        <title>Pseudidiomarina terrestris, a new bacterium isolated from saline soil.</title>
        <authorList>
            <person name="Galisteo C."/>
            <person name="De La Haba R."/>
            <person name="Sanchez-Porro C."/>
            <person name="Ventosa A."/>
        </authorList>
    </citation>
    <scope>NUCLEOTIDE SEQUENCE [LARGE SCALE GENOMIC DNA]</scope>
    <source>
        <strain evidence="4 7">1APP75-32.1</strain>
        <strain evidence="6">1APR75-15</strain>
        <strain evidence="5">1ASR75-15</strain>
    </source>
</reference>
<feature type="domain" description="Nitroreductase" evidence="3">
    <location>
        <begin position="228"/>
        <end position="318"/>
    </location>
</feature>
<feature type="domain" description="Nitroreductase" evidence="3">
    <location>
        <begin position="175"/>
        <end position="227"/>
    </location>
</feature>
<dbReference type="EMBL" id="JAGGJB010000003">
    <property type="protein sequence ID" value="MDN7124484.1"/>
    <property type="molecule type" value="Genomic_DNA"/>
</dbReference>
<name>A0AAW7QXK3_9GAMM</name>
<evidence type="ECO:0000313" key="4">
    <source>
        <dbReference type="EMBL" id="MDN7124484.1"/>
    </source>
</evidence>
<evidence type="ECO:0000313" key="7">
    <source>
        <dbReference type="Proteomes" id="UP001169492"/>
    </source>
</evidence>
<sequence length="341" mass="38862">MITSLSRTKATLKQWLRPLWLRAAPIRNALLLVRIYYYDYKRYRKHYATEVARKTGQNELASWILQDKHRIEKGLSFAQVKPNFGKIVLTRLLRNLQTYQQTYDKDSVYFWGVGAFVAYKEFHEQRQLQLDPWFLSLFAALPREDLKGVQALSVGIQKHQARSFNTDEFKTFFESRASVRDFDKHKSVPEELLAAITTVAIKTPSVCNRQHWKLHVVSGDLKTKVLQLQNGNAGFGDDVPQVAIVTSSLKSFSLPAERVQAYTDGGMFAMAILLSAHAHGVSTCPLNWAASLKQDIEIRKLNILDDSEAVIMLIAMGYARDECMIANSPRKDVDDILTLHS</sequence>